<keyword evidence="1" id="KW-0732">Signal</keyword>
<dbReference type="Pfam" id="PF04314">
    <property type="entry name" value="PCuAC"/>
    <property type="match status" value="1"/>
</dbReference>
<reference evidence="2 3" key="1">
    <citation type="submission" date="2020-03" db="EMBL/GenBank/DDBJ databases">
        <title>Rubrivivax benzoatilyticus JA2 (sequenced after 10 years sub-culturing).</title>
        <authorList>
            <person name="Gupta D."/>
            <person name="Chintalapati S."/>
            <person name="Chintalapati V.R."/>
        </authorList>
    </citation>
    <scope>NUCLEOTIDE SEQUENCE [LARGE SCALE GENOMIC DNA]</scope>
    <source>
        <strain evidence="2 3">JA2-Mal</strain>
    </source>
</reference>
<dbReference type="RefSeq" id="WP_009856839.1">
    <property type="nucleotide sequence ID" value="NZ_JAAOCD010000008.1"/>
</dbReference>
<organism evidence="2 3">
    <name type="scientific">Rubrivivax benzoatilyticus</name>
    <dbReference type="NCBI Taxonomy" id="316997"/>
    <lineage>
        <taxon>Bacteria</taxon>
        <taxon>Pseudomonadati</taxon>
        <taxon>Pseudomonadota</taxon>
        <taxon>Betaproteobacteria</taxon>
        <taxon>Burkholderiales</taxon>
        <taxon>Sphaerotilaceae</taxon>
        <taxon>Rubrivivax</taxon>
    </lineage>
</organism>
<name>A0ABX0HZH0_9BURK</name>
<dbReference type="Gene3D" id="2.60.40.1890">
    <property type="entry name" value="PCu(A)C copper chaperone"/>
    <property type="match status" value="1"/>
</dbReference>
<accession>A0ABX0HZH0</accession>
<dbReference type="InterPro" id="IPR007410">
    <property type="entry name" value="LpqE-like"/>
</dbReference>
<proteinExistence type="predicted"/>
<evidence type="ECO:0000256" key="1">
    <source>
        <dbReference type="SAM" id="SignalP"/>
    </source>
</evidence>
<dbReference type="PROSITE" id="PS51257">
    <property type="entry name" value="PROKAR_LIPOPROTEIN"/>
    <property type="match status" value="1"/>
</dbReference>
<dbReference type="EMBL" id="JAAOCD010000008">
    <property type="protein sequence ID" value="NHK99805.1"/>
    <property type="molecule type" value="Genomic_DNA"/>
</dbReference>
<protein>
    <submittedName>
        <fullName evidence="2">Copper chaperone PCu(A)C</fullName>
    </submittedName>
</protein>
<dbReference type="InterPro" id="IPR036182">
    <property type="entry name" value="PCuAC_sf"/>
</dbReference>
<feature type="signal peptide" evidence="1">
    <location>
        <begin position="1"/>
        <end position="21"/>
    </location>
</feature>
<dbReference type="Proteomes" id="UP000802098">
    <property type="component" value="Unassembled WGS sequence"/>
</dbReference>
<keyword evidence="3" id="KW-1185">Reference proteome</keyword>
<evidence type="ECO:0000313" key="2">
    <source>
        <dbReference type="EMBL" id="NHK99805.1"/>
    </source>
</evidence>
<dbReference type="SUPFAM" id="SSF110087">
    <property type="entry name" value="DR1885-like metal-binding protein"/>
    <property type="match status" value="1"/>
</dbReference>
<feature type="chain" id="PRO_5046639005" evidence="1">
    <location>
        <begin position="22"/>
        <end position="149"/>
    </location>
</feature>
<sequence length="149" mass="15402">MNTLKTLAATAALVTASAACAAEPPAVRLDDGWARVSGPAETESEAYVAITPDAPLRLVAARSPWAAEVRVLALGGVLRLPAGRTTALAPGGPRLRLDGLRWQVRDGDVIPVSLVFEDGGGRRFVRHFGARGRTPGPMAGLSAGSVPSR</sequence>
<comment type="caution">
    <text evidence="2">The sequence shown here is derived from an EMBL/GenBank/DDBJ whole genome shotgun (WGS) entry which is preliminary data.</text>
</comment>
<evidence type="ECO:0000313" key="3">
    <source>
        <dbReference type="Proteomes" id="UP000802098"/>
    </source>
</evidence>
<gene>
    <name evidence="2" type="ORF">G7087_15585</name>
</gene>